<evidence type="ECO:0000259" key="3">
    <source>
        <dbReference type="PROSITE" id="PS50110"/>
    </source>
</evidence>
<feature type="domain" description="Response regulatory" evidence="3">
    <location>
        <begin position="92"/>
        <end position="202"/>
    </location>
</feature>
<protein>
    <submittedName>
        <fullName evidence="4">Response regulator</fullName>
    </submittedName>
</protein>
<keyword evidence="1" id="KW-0597">Phosphoprotein</keyword>
<dbReference type="InterPro" id="IPR011006">
    <property type="entry name" value="CheY-like_superfamily"/>
</dbReference>
<keyword evidence="2" id="KW-0812">Transmembrane</keyword>
<comment type="caution">
    <text evidence="4">The sequence shown here is derived from an EMBL/GenBank/DDBJ whole genome shotgun (WGS) entry which is preliminary data.</text>
</comment>
<dbReference type="SUPFAM" id="SSF52172">
    <property type="entry name" value="CheY-like"/>
    <property type="match status" value="1"/>
</dbReference>
<feature type="modified residue" description="4-aspartylphosphate" evidence="1">
    <location>
        <position position="141"/>
    </location>
</feature>
<dbReference type="CDD" id="cd00156">
    <property type="entry name" value="REC"/>
    <property type="match status" value="1"/>
</dbReference>
<dbReference type="InterPro" id="IPR001789">
    <property type="entry name" value="Sig_transdc_resp-reg_receiver"/>
</dbReference>
<organism evidence="4 5">
    <name type="scientific">Streptomyces longisporoflavus</name>
    <dbReference type="NCBI Taxonomy" id="28044"/>
    <lineage>
        <taxon>Bacteria</taxon>
        <taxon>Bacillati</taxon>
        <taxon>Actinomycetota</taxon>
        <taxon>Actinomycetes</taxon>
        <taxon>Kitasatosporales</taxon>
        <taxon>Streptomycetaceae</taxon>
        <taxon>Streptomyces</taxon>
    </lineage>
</organism>
<evidence type="ECO:0000313" key="4">
    <source>
        <dbReference type="EMBL" id="MFH8551635.1"/>
    </source>
</evidence>
<dbReference type="PROSITE" id="PS50110">
    <property type="entry name" value="RESPONSE_REGULATORY"/>
    <property type="match status" value="1"/>
</dbReference>
<evidence type="ECO:0000256" key="2">
    <source>
        <dbReference type="SAM" id="Phobius"/>
    </source>
</evidence>
<evidence type="ECO:0000256" key="1">
    <source>
        <dbReference type="PROSITE-ProRule" id="PRU00169"/>
    </source>
</evidence>
<dbReference type="RefSeq" id="WP_397718643.1">
    <property type="nucleotide sequence ID" value="NZ_JBIRGN010000013.1"/>
</dbReference>
<keyword evidence="2" id="KW-0472">Membrane</keyword>
<accession>A0ABW7R304</accession>
<feature type="transmembrane region" description="Helical" evidence="2">
    <location>
        <begin position="6"/>
        <end position="29"/>
    </location>
</feature>
<dbReference type="EMBL" id="JBIRGQ010000013">
    <property type="protein sequence ID" value="MFH8551635.1"/>
    <property type="molecule type" value="Genomic_DNA"/>
</dbReference>
<dbReference type="Proteomes" id="UP001610818">
    <property type="component" value="Unassembled WGS sequence"/>
</dbReference>
<evidence type="ECO:0000313" key="5">
    <source>
        <dbReference type="Proteomes" id="UP001610818"/>
    </source>
</evidence>
<reference evidence="4 5" key="1">
    <citation type="submission" date="2024-10" db="EMBL/GenBank/DDBJ databases">
        <title>The Natural Products Discovery Center: Release of the First 8490 Sequenced Strains for Exploring Actinobacteria Biosynthetic Diversity.</title>
        <authorList>
            <person name="Kalkreuter E."/>
            <person name="Kautsar S.A."/>
            <person name="Yang D."/>
            <person name="Bader C.D."/>
            <person name="Teijaro C.N."/>
            <person name="Fluegel L."/>
            <person name="Davis C.M."/>
            <person name="Simpson J.R."/>
            <person name="Lauterbach L."/>
            <person name="Steele A.D."/>
            <person name="Gui C."/>
            <person name="Meng S."/>
            <person name="Li G."/>
            <person name="Viehrig K."/>
            <person name="Ye F."/>
            <person name="Su P."/>
            <person name="Kiefer A.F."/>
            <person name="Nichols A."/>
            <person name="Cepeda A.J."/>
            <person name="Yan W."/>
            <person name="Fan B."/>
            <person name="Jiang Y."/>
            <person name="Adhikari A."/>
            <person name="Zheng C.-J."/>
            <person name="Schuster L."/>
            <person name="Cowan T.M."/>
            <person name="Smanski M.J."/>
            <person name="Chevrette M.G."/>
            <person name="De Carvalho L.P.S."/>
            <person name="Shen B."/>
        </authorList>
    </citation>
    <scope>NUCLEOTIDE SEQUENCE [LARGE SCALE GENOMIC DNA]</scope>
    <source>
        <strain evidence="4 5">NPDC017990</strain>
    </source>
</reference>
<proteinExistence type="predicted"/>
<gene>
    <name evidence="4" type="ORF">ACH4F9_42320</name>
</gene>
<dbReference type="Gene3D" id="3.40.50.2300">
    <property type="match status" value="1"/>
</dbReference>
<keyword evidence="2" id="KW-1133">Transmembrane helix</keyword>
<dbReference type="Pfam" id="PF00072">
    <property type="entry name" value="Response_reg"/>
    <property type="match status" value="1"/>
</dbReference>
<keyword evidence="5" id="KW-1185">Reference proteome</keyword>
<name>A0ABW7R304_9ACTN</name>
<sequence length="212" mass="23379">MPEAIWIKLIGTLPGLLWVAFAVIVFLSLRGTIIHSLVPRVTALRALGVEVEMAAHILDRVAEHSDTPVTPTMRRGVLGRLEHAADTLRGGRILWVDDHPENNGALISLFRSMDMVVDTARSTDEGLVALGHGSYDVVLSDIDRDGDPQAGISMLRELEARNVDLPVLVHAHHFNPELGVDRRIFAATNNPVKIVHYVIDLMERIRFGAPEV</sequence>